<accession>A0A1M5XRN1</accession>
<sequence length="193" mass="22345">MISLYKSFSYENTCVSIINEEVESFFDIRLNEAYTYTMLLVKNTKAYNKDDFKSNVISNLDIQLLFIHIFERIGTEIFESLDFDSTILAPSTLPFDHIIKQSSFDSAILEMCNYLSDDIITTAFNSIGHEVFEIELNKATNKKIKLDKHQESIYSKISETILSFKLQFKDSLKNITIQTPKHIDSSNTTKYIM</sequence>
<dbReference type="Proteomes" id="UP000184447">
    <property type="component" value="Unassembled WGS sequence"/>
</dbReference>
<reference evidence="1 2" key="1">
    <citation type="submission" date="2016-11" db="EMBL/GenBank/DDBJ databases">
        <authorList>
            <person name="Jaros S."/>
            <person name="Januszkiewicz K."/>
            <person name="Wedrychowicz H."/>
        </authorList>
    </citation>
    <scope>NUCLEOTIDE SEQUENCE [LARGE SCALE GENOMIC DNA]</scope>
    <source>
        <strain evidence="1 2">DSM 8605</strain>
    </source>
</reference>
<dbReference type="RefSeq" id="WP_073340690.1">
    <property type="nucleotide sequence ID" value="NZ_FQXM01000034.1"/>
</dbReference>
<dbReference type="EMBL" id="FQXM01000034">
    <property type="protein sequence ID" value="SHI02198.1"/>
    <property type="molecule type" value="Genomic_DNA"/>
</dbReference>
<evidence type="ECO:0000313" key="2">
    <source>
        <dbReference type="Proteomes" id="UP000184447"/>
    </source>
</evidence>
<name>A0A1M5XRN1_9CLOT</name>
<protein>
    <submittedName>
        <fullName evidence="1">Uncharacterized protein</fullName>
    </submittedName>
</protein>
<dbReference type="AlphaFoldDB" id="A0A1M5XRN1"/>
<gene>
    <name evidence="1" type="ORF">SAMN02745207_03863</name>
</gene>
<organism evidence="1 2">
    <name type="scientific">Clostridium grantii DSM 8605</name>
    <dbReference type="NCBI Taxonomy" id="1121316"/>
    <lineage>
        <taxon>Bacteria</taxon>
        <taxon>Bacillati</taxon>
        <taxon>Bacillota</taxon>
        <taxon>Clostridia</taxon>
        <taxon>Eubacteriales</taxon>
        <taxon>Clostridiaceae</taxon>
        <taxon>Clostridium</taxon>
    </lineage>
</organism>
<evidence type="ECO:0000313" key="1">
    <source>
        <dbReference type="EMBL" id="SHI02198.1"/>
    </source>
</evidence>
<proteinExistence type="predicted"/>
<keyword evidence="2" id="KW-1185">Reference proteome</keyword>